<keyword evidence="1" id="KW-0812">Transmembrane</keyword>
<accession>A0A0C3EIA4</accession>
<proteinExistence type="predicted"/>
<reference evidence="2 3" key="1">
    <citation type="submission" date="2014-04" db="EMBL/GenBank/DDBJ databases">
        <authorList>
            <consortium name="DOE Joint Genome Institute"/>
            <person name="Kuo A."/>
            <person name="Kohler A."/>
            <person name="Nagy L.G."/>
            <person name="Floudas D."/>
            <person name="Copeland A."/>
            <person name="Barry K.W."/>
            <person name="Cichocki N."/>
            <person name="Veneault-Fourrey C."/>
            <person name="LaButti K."/>
            <person name="Lindquist E.A."/>
            <person name="Lipzen A."/>
            <person name="Lundell T."/>
            <person name="Morin E."/>
            <person name="Murat C."/>
            <person name="Sun H."/>
            <person name="Tunlid A."/>
            <person name="Henrissat B."/>
            <person name="Grigoriev I.V."/>
            <person name="Hibbett D.S."/>
            <person name="Martin F."/>
            <person name="Nordberg H.P."/>
            <person name="Cantor M.N."/>
            <person name="Hua S.X."/>
        </authorList>
    </citation>
    <scope>NUCLEOTIDE SEQUENCE [LARGE SCALE GENOMIC DNA]</scope>
    <source>
        <strain evidence="2 3">Foug A</strain>
    </source>
</reference>
<name>A0A0C3EIA4_9AGAM</name>
<keyword evidence="3" id="KW-1185">Reference proteome</keyword>
<keyword evidence="1" id="KW-1133">Transmembrane helix</keyword>
<dbReference type="EMBL" id="KN822010">
    <property type="protein sequence ID" value="KIM68004.1"/>
    <property type="molecule type" value="Genomic_DNA"/>
</dbReference>
<feature type="transmembrane region" description="Helical" evidence="1">
    <location>
        <begin position="30"/>
        <end position="49"/>
    </location>
</feature>
<gene>
    <name evidence="2" type="ORF">SCLCIDRAFT_997295</name>
</gene>
<organism evidence="2 3">
    <name type="scientific">Scleroderma citrinum Foug A</name>
    <dbReference type="NCBI Taxonomy" id="1036808"/>
    <lineage>
        <taxon>Eukaryota</taxon>
        <taxon>Fungi</taxon>
        <taxon>Dikarya</taxon>
        <taxon>Basidiomycota</taxon>
        <taxon>Agaricomycotina</taxon>
        <taxon>Agaricomycetes</taxon>
        <taxon>Agaricomycetidae</taxon>
        <taxon>Boletales</taxon>
        <taxon>Sclerodermatineae</taxon>
        <taxon>Sclerodermataceae</taxon>
        <taxon>Scleroderma</taxon>
    </lineage>
</organism>
<evidence type="ECO:0000256" key="1">
    <source>
        <dbReference type="SAM" id="Phobius"/>
    </source>
</evidence>
<dbReference type="Proteomes" id="UP000053989">
    <property type="component" value="Unassembled WGS sequence"/>
</dbReference>
<evidence type="ECO:0000313" key="2">
    <source>
        <dbReference type="EMBL" id="KIM68004.1"/>
    </source>
</evidence>
<reference evidence="3" key="2">
    <citation type="submission" date="2015-01" db="EMBL/GenBank/DDBJ databases">
        <title>Evolutionary Origins and Diversification of the Mycorrhizal Mutualists.</title>
        <authorList>
            <consortium name="DOE Joint Genome Institute"/>
            <consortium name="Mycorrhizal Genomics Consortium"/>
            <person name="Kohler A."/>
            <person name="Kuo A."/>
            <person name="Nagy L.G."/>
            <person name="Floudas D."/>
            <person name="Copeland A."/>
            <person name="Barry K.W."/>
            <person name="Cichocki N."/>
            <person name="Veneault-Fourrey C."/>
            <person name="LaButti K."/>
            <person name="Lindquist E.A."/>
            <person name="Lipzen A."/>
            <person name="Lundell T."/>
            <person name="Morin E."/>
            <person name="Murat C."/>
            <person name="Riley R."/>
            <person name="Ohm R."/>
            <person name="Sun H."/>
            <person name="Tunlid A."/>
            <person name="Henrissat B."/>
            <person name="Grigoriev I.V."/>
            <person name="Hibbett D.S."/>
            <person name="Martin F."/>
        </authorList>
    </citation>
    <scope>NUCLEOTIDE SEQUENCE [LARGE SCALE GENOMIC DNA]</scope>
    <source>
        <strain evidence="3">Foug A</strain>
    </source>
</reference>
<evidence type="ECO:0000313" key="3">
    <source>
        <dbReference type="Proteomes" id="UP000053989"/>
    </source>
</evidence>
<dbReference type="AlphaFoldDB" id="A0A0C3EIA4"/>
<dbReference type="InParanoid" id="A0A0C3EIA4"/>
<keyword evidence="1" id="KW-0472">Membrane</keyword>
<protein>
    <submittedName>
        <fullName evidence="2">Uncharacterized protein</fullName>
    </submittedName>
</protein>
<dbReference type="HOGENOM" id="CLU_3015545_0_0_1"/>
<sequence>MVSCNNLQLFPTRYDLGPPTSYYHDDKHRWWSFVACLAVVATTPLTVVLRRPIPLG</sequence>